<keyword evidence="6" id="KW-0520">NAD</keyword>
<evidence type="ECO:0000259" key="8">
    <source>
        <dbReference type="PROSITE" id="PS50104"/>
    </source>
</evidence>
<keyword evidence="9" id="KW-0238">DNA-binding</keyword>
<comment type="caution">
    <text evidence="9">The sequence shown here is derived from an EMBL/GenBank/DDBJ whole genome shotgun (WGS) entry which is preliminary data.</text>
</comment>
<dbReference type="PROSITE" id="PS50104">
    <property type="entry name" value="TIR"/>
    <property type="match status" value="1"/>
</dbReference>
<evidence type="ECO:0000256" key="4">
    <source>
        <dbReference type="ARBA" id="ARBA00022801"/>
    </source>
</evidence>
<dbReference type="GO" id="GO:0007165">
    <property type="term" value="P:signal transduction"/>
    <property type="evidence" value="ECO:0007669"/>
    <property type="project" value="InterPro"/>
</dbReference>
<dbReference type="InterPro" id="IPR032675">
    <property type="entry name" value="LRR_dom_sf"/>
</dbReference>
<dbReference type="Pfam" id="PF00931">
    <property type="entry name" value="NB-ARC"/>
    <property type="match status" value="1"/>
</dbReference>
<dbReference type="PANTHER" id="PTHR11017">
    <property type="entry name" value="LEUCINE-RICH REPEAT-CONTAINING PROTEIN"/>
    <property type="match status" value="1"/>
</dbReference>
<name>A0A396JQS8_MEDTR</name>
<dbReference type="GO" id="GO:0003677">
    <property type="term" value="F:DNA binding"/>
    <property type="evidence" value="ECO:0007669"/>
    <property type="project" value="UniProtKB-KW"/>
</dbReference>
<evidence type="ECO:0000313" key="9">
    <source>
        <dbReference type="EMBL" id="RHN79061.1"/>
    </source>
</evidence>
<evidence type="ECO:0000256" key="5">
    <source>
        <dbReference type="ARBA" id="ARBA00022821"/>
    </source>
</evidence>
<gene>
    <name evidence="9" type="ORF">MtrunA17_Chr1g0172811</name>
</gene>
<dbReference type="SUPFAM" id="SSF52200">
    <property type="entry name" value="Toll/Interleukin receptor TIR domain"/>
    <property type="match status" value="1"/>
</dbReference>
<evidence type="ECO:0000256" key="3">
    <source>
        <dbReference type="ARBA" id="ARBA00022737"/>
    </source>
</evidence>
<organism evidence="9 10">
    <name type="scientific">Medicago truncatula</name>
    <name type="common">Barrel medic</name>
    <name type="synonym">Medicago tribuloides</name>
    <dbReference type="NCBI Taxonomy" id="3880"/>
    <lineage>
        <taxon>Eukaryota</taxon>
        <taxon>Viridiplantae</taxon>
        <taxon>Streptophyta</taxon>
        <taxon>Embryophyta</taxon>
        <taxon>Tracheophyta</taxon>
        <taxon>Spermatophyta</taxon>
        <taxon>Magnoliopsida</taxon>
        <taxon>eudicotyledons</taxon>
        <taxon>Gunneridae</taxon>
        <taxon>Pentapetalae</taxon>
        <taxon>rosids</taxon>
        <taxon>fabids</taxon>
        <taxon>Fabales</taxon>
        <taxon>Fabaceae</taxon>
        <taxon>Papilionoideae</taxon>
        <taxon>50 kb inversion clade</taxon>
        <taxon>NPAAA clade</taxon>
        <taxon>Hologalegina</taxon>
        <taxon>IRL clade</taxon>
        <taxon>Trifolieae</taxon>
        <taxon>Medicago</taxon>
    </lineage>
</organism>
<proteinExistence type="predicted"/>
<dbReference type="Gene3D" id="3.40.50.300">
    <property type="entry name" value="P-loop containing nucleotide triphosphate hydrolases"/>
    <property type="match status" value="1"/>
</dbReference>
<dbReference type="InterPro" id="IPR044974">
    <property type="entry name" value="Disease_R_plants"/>
</dbReference>
<dbReference type="SMART" id="SM00255">
    <property type="entry name" value="TIR"/>
    <property type="match status" value="1"/>
</dbReference>
<dbReference type="EC" id="3.2.2.6" evidence="1"/>
<dbReference type="GO" id="GO:0006952">
    <property type="term" value="P:defense response"/>
    <property type="evidence" value="ECO:0007669"/>
    <property type="project" value="UniProtKB-KW"/>
</dbReference>
<dbReference type="FunFam" id="3.40.50.10140:FF:000007">
    <property type="entry name" value="Disease resistance protein (TIR-NBS-LRR class)"/>
    <property type="match status" value="1"/>
</dbReference>
<dbReference type="InterPro" id="IPR035897">
    <property type="entry name" value="Toll_tir_struct_dom_sf"/>
</dbReference>
<feature type="domain" description="TIR" evidence="8">
    <location>
        <begin position="16"/>
        <end position="183"/>
    </location>
</feature>
<evidence type="ECO:0000256" key="2">
    <source>
        <dbReference type="ARBA" id="ARBA00022614"/>
    </source>
</evidence>
<dbReference type="Gene3D" id="3.80.10.10">
    <property type="entry name" value="Ribonuclease Inhibitor"/>
    <property type="match status" value="3"/>
</dbReference>
<evidence type="ECO:0000256" key="6">
    <source>
        <dbReference type="ARBA" id="ARBA00023027"/>
    </source>
</evidence>
<protein>
    <recommendedName>
        <fullName evidence="1">ADP-ribosyl cyclase/cyclic ADP-ribose hydrolase</fullName>
        <ecNumber evidence="1">3.2.2.6</ecNumber>
    </recommendedName>
</protein>
<sequence>MASSSSSFGASHSNSKQHHVFLNFRGEDTRYNFTSHLYAALCGKKIHTFMDDEEIERGDNISPTLLSAIESSKICVIIFSQDYASSSWCLDELVKIIECSEKKKLVVIPVFYHIDASHVRHQRGTYGDAFAKHEDRFRDNLTKVHMWRTALHKAANLAGWVSEKNRSEAVVIKEIVEDILDKLKCMIPHVQKKGLVGISRHIAHVESMLCSGSADVHIIGIWGMGGIGKTTIADAVFTKVSYQYEGYYFAANVREKWGNRIKLRNEVLADVLGDQSINISTPTMSSAFAVERLKCKKVLVVLDDVSLSEQIEYLVGGRDWFGPGSRIIVTTRNKEVFNSGVDEVYQVTVFNSHEALKLFSLNAFQQDSPLIEYQHLSERAVGYAKGIPLALKVLGSHLRSKRPKEWVSALEKLKKYPKAEIYDVLRLSYEGLDPEEQSIFLDIACCLKGQTKSQITSILDACDFSTEIGMRSLEDKSLVTVSKNNTVQMHDLIQEMGRFVESEKKPGERKRLWDPKEIYDVFKHNKGIESIECVVLDMSQIKELTLSPQTFQRTHRLRVLIFYIPSSDTRRINVHISRGLNCMPLEISYFRWDCFPLKSLPPQFCAEKLVELDIKHSRIGKLWDGVQDLVNLKSLCLSGCKNLVELSDLSLASKLEKVHLDDCASLLNVPSYILSLDSLLALNLRDCKQLCYIESEKPSRSLRWLNLRGCSRLVRYSVFSEELEYLNLDFTAIEELPHNLNLLPKLKKLSLRGSDIEILPASIQHLSLLRALDVSNCRRFRSMPKLPLLLQDLNASNCISLETVSNSGITMLQDSFGKLNKRTLLTQIHKEEQMSIRHRDYLGRFEFHNCIKLDQIARMTVMEEALIRIQLAAYLSSKIQVFSDPYCQADDKVSKNFDHEDFLYVSRPFYSILLGNKVPDWFLHKETNSLFITIEFSERWNLLCRCRGFAFCLVLGASESNKNIRRTGLIAGCRYNFGGKYKGTSILKSSYSDAKSDQVWLWYDQILEVADFPRTLPWKVCFEFFVRSGCSGSIVKQCGIQPLYAPFDIMQSSHEEVNREGKMPYHELEYKKDPGNYWLLRHYAHPPDGLGFPSKQQRISGCHDGHIMEPIPSTYCARKVDHIHMEHNHAEVFVNFGLIRSGYHQPRDLQCLAQMLLDNYCYYGKLVDNIDIFSSLGRLSLSDCNVESFPSRIANLSRLKDLRIRNCKSLRSLSKLPLSLQFLYVKGCTSLKTVGFAEEYFMRVDVIVRGERITRVIEEVSRIQVTDPRANVRSWTMRKFGSSMVIWFQVASILDLLNVERRDCTIEVTVKELV</sequence>
<dbReference type="SUPFAM" id="SSF46785">
    <property type="entry name" value="Winged helix' DNA-binding domain"/>
    <property type="match status" value="1"/>
</dbReference>
<keyword evidence="3" id="KW-0677">Repeat</keyword>
<dbReference type="Gene3D" id="3.40.50.10140">
    <property type="entry name" value="Toll/interleukin-1 receptor homology (TIR) domain"/>
    <property type="match status" value="1"/>
</dbReference>
<comment type="catalytic activity">
    <reaction evidence="7">
        <text>NAD(+) + H2O = ADP-D-ribose + nicotinamide + H(+)</text>
        <dbReference type="Rhea" id="RHEA:16301"/>
        <dbReference type="ChEBI" id="CHEBI:15377"/>
        <dbReference type="ChEBI" id="CHEBI:15378"/>
        <dbReference type="ChEBI" id="CHEBI:17154"/>
        <dbReference type="ChEBI" id="CHEBI:57540"/>
        <dbReference type="ChEBI" id="CHEBI:57967"/>
        <dbReference type="EC" id="3.2.2.6"/>
    </reaction>
    <physiologicalReaction direction="left-to-right" evidence="7">
        <dbReference type="Rhea" id="RHEA:16302"/>
    </physiologicalReaction>
</comment>
<evidence type="ECO:0000256" key="7">
    <source>
        <dbReference type="ARBA" id="ARBA00047304"/>
    </source>
</evidence>
<dbReference type="InterPro" id="IPR045344">
    <property type="entry name" value="C-JID"/>
</dbReference>
<dbReference type="Pfam" id="PF20160">
    <property type="entry name" value="C-JID"/>
    <property type="match status" value="1"/>
</dbReference>
<dbReference type="Pfam" id="PF01582">
    <property type="entry name" value="TIR"/>
    <property type="match status" value="1"/>
</dbReference>
<dbReference type="GO" id="GO:0043531">
    <property type="term" value="F:ADP binding"/>
    <property type="evidence" value="ECO:0007669"/>
    <property type="project" value="InterPro"/>
</dbReference>
<reference evidence="10" key="1">
    <citation type="journal article" date="2018" name="Nat. Plants">
        <title>Whole-genome landscape of Medicago truncatula symbiotic genes.</title>
        <authorList>
            <person name="Pecrix Y."/>
            <person name="Staton S.E."/>
            <person name="Sallet E."/>
            <person name="Lelandais-Briere C."/>
            <person name="Moreau S."/>
            <person name="Carrere S."/>
            <person name="Blein T."/>
            <person name="Jardinaud M.F."/>
            <person name="Latrasse D."/>
            <person name="Zouine M."/>
            <person name="Zahm M."/>
            <person name="Kreplak J."/>
            <person name="Mayjonade B."/>
            <person name="Satge C."/>
            <person name="Perez M."/>
            <person name="Cauet S."/>
            <person name="Marande W."/>
            <person name="Chantry-Darmon C."/>
            <person name="Lopez-Roques C."/>
            <person name="Bouchez O."/>
            <person name="Berard A."/>
            <person name="Debelle F."/>
            <person name="Munos S."/>
            <person name="Bendahmane A."/>
            <person name="Berges H."/>
            <person name="Niebel A."/>
            <person name="Buitink J."/>
            <person name="Frugier F."/>
            <person name="Benhamed M."/>
            <person name="Crespi M."/>
            <person name="Gouzy J."/>
            <person name="Gamas P."/>
        </authorList>
    </citation>
    <scope>NUCLEOTIDE SEQUENCE [LARGE SCALE GENOMIC DNA]</scope>
    <source>
        <strain evidence="10">cv. Jemalong A17</strain>
    </source>
</reference>
<dbReference type="InterPro" id="IPR002182">
    <property type="entry name" value="NB-ARC"/>
</dbReference>
<keyword evidence="4" id="KW-0378">Hydrolase</keyword>
<dbReference type="InterPro" id="IPR036390">
    <property type="entry name" value="WH_DNA-bd_sf"/>
</dbReference>
<dbReference type="EMBL" id="PSQE01000001">
    <property type="protein sequence ID" value="RHN79061.1"/>
    <property type="molecule type" value="Genomic_DNA"/>
</dbReference>
<dbReference type="Pfam" id="PF23282">
    <property type="entry name" value="WHD_ROQ1"/>
    <property type="match status" value="1"/>
</dbReference>
<dbReference type="InterPro" id="IPR027417">
    <property type="entry name" value="P-loop_NTPase"/>
</dbReference>
<keyword evidence="2" id="KW-0433">Leucine-rich repeat</keyword>
<dbReference type="InterPro" id="IPR042197">
    <property type="entry name" value="Apaf_helical"/>
</dbReference>
<dbReference type="InterPro" id="IPR000157">
    <property type="entry name" value="TIR_dom"/>
</dbReference>
<keyword evidence="5" id="KW-0611">Plant defense</keyword>
<dbReference type="SUPFAM" id="SSF52058">
    <property type="entry name" value="L domain-like"/>
    <property type="match status" value="1"/>
</dbReference>
<dbReference type="PANTHER" id="PTHR11017:SF479">
    <property type="entry name" value="DISEASE RESISTANCE PROTEIN (TIR-NBS-LRR CLASS) FAMILY"/>
    <property type="match status" value="1"/>
</dbReference>
<dbReference type="Gene3D" id="1.10.8.430">
    <property type="entry name" value="Helical domain of apoptotic protease-activating factors"/>
    <property type="match status" value="1"/>
</dbReference>
<dbReference type="Proteomes" id="UP000265566">
    <property type="component" value="Chromosome 1"/>
</dbReference>
<dbReference type="Gramene" id="rna2757">
    <property type="protein sequence ID" value="RHN79061.1"/>
    <property type="gene ID" value="gene2757"/>
</dbReference>
<accession>A0A396JQS8</accession>
<dbReference type="PRINTS" id="PR00364">
    <property type="entry name" value="DISEASERSIST"/>
</dbReference>
<dbReference type="InterPro" id="IPR058192">
    <property type="entry name" value="WHD_ROQ1-like"/>
</dbReference>
<dbReference type="SUPFAM" id="SSF52540">
    <property type="entry name" value="P-loop containing nucleoside triphosphate hydrolases"/>
    <property type="match status" value="1"/>
</dbReference>
<evidence type="ECO:0000256" key="1">
    <source>
        <dbReference type="ARBA" id="ARBA00011982"/>
    </source>
</evidence>
<dbReference type="GO" id="GO:0061809">
    <property type="term" value="F:NAD+ nucleosidase activity, cyclic ADP-ribose generating"/>
    <property type="evidence" value="ECO:0007669"/>
    <property type="project" value="UniProtKB-EC"/>
</dbReference>
<evidence type="ECO:0000313" key="10">
    <source>
        <dbReference type="Proteomes" id="UP000265566"/>
    </source>
</evidence>